<evidence type="ECO:0000256" key="13">
    <source>
        <dbReference type="ARBA" id="ARBA00023134"/>
    </source>
</evidence>
<comment type="pathway">
    <text evidence="5 14">Cofactor biosynthesis; adenosylcobalamin biosynthesis; adenosylcobalamin from cob(II)yrinate a,c-diamide: step 6/7.</text>
</comment>
<organism evidence="15 16">
    <name type="scientific">Sphingobium xenophagum</name>
    <dbReference type="NCBI Taxonomy" id="121428"/>
    <lineage>
        <taxon>Bacteria</taxon>
        <taxon>Pseudomonadati</taxon>
        <taxon>Pseudomonadota</taxon>
        <taxon>Alphaproteobacteria</taxon>
        <taxon>Sphingomonadales</taxon>
        <taxon>Sphingomonadaceae</taxon>
        <taxon>Sphingobium</taxon>
    </lineage>
</organism>
<comment type="caution">
    <text evidence="15">The sequence shown here is derived from an EMBL/GenBank/DDBJ whole genome shotgun (WGS) entry which is preliminary data.</text>
</comment>
<comment type="catalytic activity">
    <reaction evidence="3">
        <text>adenosylcob(III)inamide + GTP = adenosylcob(III)inamide phosphate + GDP + H(+)</text>
        <dbReference type="Rhea" id="RHEA:15765"/>
        <dbReference type="ChEBI" id="CHEBI:2480"/>
        <dbReference type="ChEBI" id="CHEBI:15378"/>
        <dbReference type="ChEBI" id="CHEBI:37565"/>
        <dbReference type="ChEBI" id="CHEBI:58189"/>
        <dbReference type="ChEBI" id="CHEBI:58502"/>
        <dbReference type="EC" id="2.7.1.156"/>
    </reaction>
</comment>
<dbReference type="EC" id="2.7.1.156" evidence="14"/>
<comment type="catalytic activity">
    <reaction evidence="2 14">
        <text>adenosylcob(III)inamide phosphate + GTP + H(+) = adenosylcob(III)inamide-GDP + diphosphate</text>
        <dbReference type="Rhea" id="RHEA:22712"/>
        <dbReference type="ChEBI" id="CHEBI:15378"/>
        <dbReference type="ChEBI" id="CHEBI:33019"/>
        <dbReference type="ChEBI" id="CHEBI:37565"/>
        <dbReference type="ChEBI" id="CHEBI:58502"/>
        <dbReference type="ChEBI" id="CHEBI:60487"/>
        <dbReference type="EC" id="2.7.7.62"/>
    </reaction>
</comment>
<keyword evidence="11 14" id="KW-0418">Kinase</keyword>
<evidence type="ECO:0000256" key="9">
    <source>
        <dbReference type="ARBA" id="ARBA00022679"/>
    </source>
</evidence>
<dbReference type="Gene3D" id="3.40.50.300">
    <property type="entry name" value="P-loop containing nucleotide triphosphate hydrolases"/>
    <property type="match status" value="1"/>
</dbReference>
<evidence type="ECO:0000256" key="8">
    <source>
        <dbReference type="ARBA" id="ARBA00022573"/>
    </source>
</evidence>
<evidence type="ECO:0000256" key="6">
    <source>
        <dbReference type="ARBA" id="ARBA00005159"/>
    </source>
</evidence>
<comment type="similarity">
    <text evidence="7 14">Belongs to the CobU/CobP family.</text>
</comment>
<dbReference type="GO" id="GO:0043752">
    <property type="term" value="F:adenosylcobinamide kinase activity"/>
    <property type="evidence" value="ECO:0007669"/>
    <property type="project" value="UniProtKB-EC"/>
</dbReference>
<evidence type="ECO:0000256" key="4">
    <source>
        <dbReference type="ARBA" id="ARBA00003889"/>
    </source>
</evidence>
<keyword evidence="15" id="KW-0548">Nucleotidyltransferase</keyword>
<proteinExistence type="inferred from homology"/>
<dbReference type="GO" id="GO:0008820">
    <property type="term" value="F:cobinamide phosphate guanylyltransferase activity"/>
    <property type="evidence" value="ECO:0007669"/>
    <property type="project" value="UniProtKB-EC"/>
</dbReference>
<dbReference type="Pfam" id="PF02283">
    <property type="entry name" value="CobU"/>
    <property type="match status" value="1"/>
</dbReference>
<dbReference type="InterPro" id="IPR027417">
    <property type="entry name" value="P-loop_NTPase"/>
</dbReference>
<comment type="pathway">
    <text evidence="6 14">Cofactor biosynthesis; adenosylcobalamin biosynthesis; adenosylcobalamin from cob(II)yrinate a,c-diamide: step 5/7.</text>
</comment>
<comment type="function">
    <text evidence="4 14">Catalyzes ATP-dependent phosphorylation of adenosylcobinamide and addition of GMP to adenosylcobinamide phosphate.</text>
</comment>
<keyword evidence="10 14" id="KW-0547">Nucleotide-binding</keyword>
<keyword evidence="12 14" id="KW-0067">ATP-binding</keyword>
<evidence type="ECO:0000256" key="11">
    <source>
        <dbReference type="ARBA" id="ARBA00022777"/>
    </source>
</evidence>
<evidence type="ECO:0000256" key="7">
    <source>
        <dbReference type="ARBA" id="ARBA00007490"/>
    </source>
</evidence>
<dbReference type="EMBL" id="JAVDWV010000012">
    <property type="protein sequence ID" value="MDR7155968.1"/>
    <property type="molecule type" value="Genomic_DNA"/>
</dbReference>
<name>A0ABU1X333_SPHXE</name>
<evidence type="ECO:0000313" key="15">
    <source>
        <dbReference type="EMBL" id="MDR7155968.1"/>
    </source>
</evidence>
<evidence type="ECO:0000256" key="3">
    <source>
        <dbReference type="ARBA" id="ARBA00001522"/>
    </source>
</evidence>
<dbReference type="NCBIfam" id="NF004469">
    <property type="entry name" value="PRK05800.1"/>
    <property type="match status" value="1"/>
</dbReference>
<evidence type="ECO:0000256" key="5">
    <source>
        <dbReference type="ARBA" id="ARBA00004692"/>
    </source>
</evidence>
<protein>
    <recommendedName>
        <fullName evidence="14">Bifunctional adenosylcobalamin biosynthesis protein</fullName>
        <ecNumber evidence="14">2.7.1.156</ecNumber>
        <ecNumber evidence="14">2.7.7.62</ecNumber>
    </recommendedName>
</protein>
<dbReference type="SUPFAM" id="SSF52540">
    <property type="entry name" value="P-loop containing nucleoside triphosphate hydrolases"/>
    <property type="match status" value="1"/>
</dbReference>
<reference evidence="15 16" key="1">
    <citation type="submission" date="2023-07" db="EMBL/GenBank/DDBJ databases">
        <title>Sorghum-associated microbial communities from plants grown in Nebraska, USA.</title>
        <authorList>
            <person name="Schachtman D."/>
        </authorList>
    </citation>
    <scope>NUCLEOTIDE SEQUENCE [LARGE SCALE GENOMIC DNA]</scope>
    <source>
        <strain evidence="15 16">4256</strain>
    </source>
</reference>
<evidence type="ECO:0000256" key="12">
    <source>
        <dbReference type="ARBA" id="ARBA00022840"/>
    </source>
</evidence>
<evidence type="ECO:0000256" key="2">
    <source>
        <dbReference type="ARBA" id="ARBA00000711"/>
    </source>
</evidence>
<keyword evidence="16" id="KW-1185">Reference proteome</keyword>
<evidence type="ECO:0000256" key="10">
    <source>
        <dbReference type="ARBA" id="ARBA00022741"/>
    </source>
</evidence>
<evidence type="ECO:0000256" key="1">
    <source>
        <dbReference type="ARBA" id="ARBA00000312"/>
    </source>
</evidence>
<keyword evidence="9 14" id="KW-0808">Transferase</keyword>
<evidence type="ECO:0000313" key="16">
    <source>
        <dbReference type="Proteomes" id="UP001267638"/>
    </source>
</evidence>
<sequence length="183" mass="19329">MTMDHSLLVLGGARSGKSRYAQARAEATGLDRCFIATAQAFDDEMRDRITRHQQDRDALWHTVEAPMALADAIRANAAPGRVLLIDCLTLWTSNLLLADRDIDAATDDLVAAIAAAPGPIILVANEVGLGIVPDNALARRFRDAAGLLNQRVAATVREVQFLAAGLPLTLKGAAPLAQPGATG</sequence>
<comment type="catalytic activity">
    <reaction evidence="1 14">
        <text>adenosylcob(III)inamide + ATP = adenosylcob(III)inamide phosphate + ADP + H(+)</text>
        <dbReference type="Rhea" id="RHEA:15769"/>
        <dbReference type="ChEBI" id="CHEBI:2480"/>
        <dbReference type="ChEBI" id="CHEBI:15378"/>
        <dbReference type="ChEBI" id="CHEBI:30616"/>
        <dbReference type="ChEBI" id="CHEBI:58502"/>
        <dbReference type="ChEBI" id="CHEBI:456216"/>
        <dbReference type="EC" id="2.7.1.156"/>
    </reaction>
</comment>
<keyword evidence="8 14" id="KW-0169">Cobalamin biosynthesis</keyword>
<dbReference type="Proteomes" id="UP001267638">
    <property type="component" value="Unassembled WGS sequence"/>
</dbReference>
<dbReference type="CDD" id="cd00544">
    <property type="entry name" value="CobU"/>
    <property type="match status" value="1"/>
</dbReference>
<dbReference type="InterPro" id="IPR003203">
    <property type="entry name" value="CobU/CobP"/>
</dbReference>
<keyword evidence="13 14" id="KW-0342">GTP-binding</keyword>
<dbReference type="EC" id="2.7.7.62" evidence="14"/>
<dbReference type="PANTHER" id="PTHR34848">
    <property type="match status" value="1"/>
</dbReference>
<dbReference type="PIRSF" id="PIRSF006135">
    <property type="entry name" value="CobU"/>
    <property type="match status" value="1"/>
</dbReference>
<gene>
    <name evidence="15" type="ORF">J2W40_002804</name>
</gene>
<evidence type="ECO:0000256" key="14">
    <source>
        <dbReference type="PIRNR" id="PIRNR006135"/>
    </source>
</evidence>
<accession>A0ABU1X333</accession>
<dbReference type="PANTHER" id="PTHR34848:SF1">
    <property type="entry name" value="BIFUNCTIONAL ADENOSYLCOBALAMIN BIOSYNTHESIS PROTEIN COBU"/>
    <property type="match status" value="1"/>
</dbReference>